<dbReference type="InterPro" id="IPR016181">
    <property type="entry name" value="Acyl_CoA_acyltransferase"/>
</dbReference>
<dbReference type="InterPro" id="IPR002110">
    <property type="entry name" value="Ankyrin_rpt"/>
</dbReference>
<dbReference type="PROSITE" id="PS50297">
    <property type="entry name" value="ANK_REP_REGION"/>
    <property type="match status" value="2"/>
</dbReference>
<dbReference type="InterPro" id="IPR000182">
    <property type="entry name" value="GNAT_dom"/>
</dbReference>
<dbReference type="Pfam" id="PF00023">
    <property type="entry name" value="Ank"/>
    <property type="match status" value="2"/>
</dbReference>
<evidence type="ECO:0000256" key="1">
    <source>
        <dbReference type="ARBA" id="ARBA00022737"/>
    </source>
</evidence>
<proteinExistence type="predicted"/>
<sequence length="423" mass="47043">MKFMVHDATPAELHAACVDNSVTWMHRIVEAGGGTLFQEDGLHWAATWQPGREITALVTRPPESSLRGRIDAIGAYGRANNVDIVSYWAMDAAWARQLDIWLCARGLRPGGRPHWMIIDLAAYPERSTLSSEYPMTLPDSFDDHTVPELLCYDPGSRHIRQALVRMRPQRVWQAVWWRDGAPVGTASINVTEGDLGIGGIHDLYFLPDARTPGLGLERFDDLVEFARGLGIRYAVANAADEAAPLYRVMGFRSLGFGQTWWLPRHAAQHAPDARQVAFAEAIGEGDLSATQAHADLSALDDRLTNGMTPLRLAAHHRQPGVARWLLDRGASPDLLALWELGWKDEARELLTADPSLATRRQPHSGKTLLHVAVERDHPDLAALLLECGADPQARDERYHGTPLDWAVELRRRRVGAVLRGRPR</sequence>
<dbReference type="Gene3D" id="3.40.630.30">
    <property type="match status" value="1"/>
</dbReference>
<accession>S5UCQ0</accession>
<dbReference type="PANTHER" id="PTHR24189">
    <property type="entry name" value="MYOTROPHIN"/>
    <property type="match status" value="1"/>
</dbReference>
<feature type="domain" description="N-acetyltransferase" evidence="4">
    <location>
        <begin position="118"/>
        <end position="274"/>
    </location>
</feature>
<dbReference type="PANTHER" id="PTHR24189:SF50">
    <property type="entry name" value="ANKYRIN REPEAT AND SOCS BOX PROTEIN 2"/>
    <property type="match status" value="1"/>
</dbReference>
<dbReference type="PROSITE" id="PS50088">
    <property type="entry name" value="ANK_REPEAT"/>
    <property type="match status" value="2"/>
</dbReference>
<dbReference type="SUPFAM" id="SSF55729">
    <property type="entry name" value="Acyl-CoA N-acyltransferases (Nat)"/>
    <property type="match status" value="1"/>
</dbReference>
<dbReference type="PROSITE" id="PS51186">
    <property type="entry name" value="GNAT"/>
    <property type="match status" value="1"/>
</dbReference>
<evidence type="ECO:0000259" key="4">
    <source>
        <dbReference type="PROSITE" id="PS51186"/>
    </source>
</evidence>
<feature type="repeat" description="ANK" evidence="3">
    <location>
        <begin position="305"/>
        <end position="337"/>
    </location>
</feature>
<dbReference type="Gene3D" id="1.25.40.20">
    <property type="entry name" value="Ankyrin repeat-containing domain"/>
    <property type="match status" value="1"/>
</dbReference>
<keyword evidence="2 3" id="KW-0040">ANK repeat</keyword>
<protein>
    <recommendedName>
        <fullName evidence="4">N-acetyltransferase domain-containing protein</fullName>
    </recommendedName>
</protein>
<dbReference type="EMBL" id="KF264553">
    <property type="protein sequence ID" value="AGS49697.1"/>
    <property type="molecule type" value="Genomic_DNA"/>
</dbReference>
<dbReference type="InterPro" id="IPR036770">
    <property type="entry name" value="Ankyrin_rpt-contain_sf"/>
</dbReference>
<evidence type="ECO:0000256" key="3">
    <source>
        <dbReference type="PROSITE-ProRule" id="PRU00023"/>
    </source>
</evidence>
<dbReference type="SMART" id="SM00248">
    <property type="entry name" value="ANK"/>
    <property type="match status" value="2"/>
</dbReference>
<dbReference type="GO" id="GO:0016747">
    <property type="term" value="F:acyltransferase activity, transferring groups other than amino-acyl groups"/>
    <property type="evidence" value="ECO:0007669"/>
    <property type="project" value="InterPro"/>
</dbReference>
<reference evidence="5" key="1">
    <citation type="journal article" date="2013" name="Proc. Natl. Acad. Sci. U.S.A.">
        <title>Mapping gene clusters within arrayed metagenomic libraries to expand the structural diversity of biomedically relevant natural products.</title>
        <authorList>
            <person name="Owen J.G."/>
            <person name="Reddy B.V."/>
            <person name="Ternei M.A."/>
            <person name="Charlop-Powers Z."/>
            <person name="Calle P.Y."/>
            <person name="Kim J.H."/>
            <person name="Brady S.F."/>
        </authorList>
    </citation>
    <scope>NUCLEOTIDE SEQUENCE</scope>
</reference>
<keyword evidence="1" id="KW-0677">Repeat</keyword>
<feature type="repeat" description="ANK" evidence="3">
    <location>
        <begin position="364"/>
        <end position="396"/>
    </location>
</feature>
<dbReference type="Pfam" id="PF00583">
    <property type="entry name" value="Acetyltransf_1"/>
    <property type="match status" value="1"/>
</dbReference>
<dbReference type="SUPFAM" id="SSF48403">
    <property type="entry name" value="Ankyrin repeat"/>
    <property type="match status" value="1"/>
</dbReference>
<dbReference type="InterPro" id="IPR050745">
    <property type="entry name" value="Multifunctional_regulatory"/>
</dbReference>
<name>S5UCQ0_9BACT</name>
<evidence type="ECO:0000313" key="5">
    <source>
        <dbReference type="EMBL" id="AGS49697.1"/>
    </source>
</evidence>
<organism evidence="5">
    <name type="scientific">uncultured bacterium esnapd14</name>
    <dbReference type="NCBI Taxonomy" id="1366594"/>
    <lineage>
        <taxon>Bacteria</taxon>
        <taxon>environmental samples</taxon>
    </lineage>
</organism>
<dbReference type="CDD" id="cd04301">
    <property type="entry name" value="NAT_SF"/>
    <property type="match status" value="1"/>
</dbReference>
<evidence type="ECO:0000256" key="2">
    <source>
        <dbReference type="ARBA" id="ARBA00023043"/>
    </source>
</evidence>
<dbReference type="AlphaFoldDB" id="S5UCQ0"/>